<gene>
    <name evidence="1" type="ORF">METZ01_LOCUS244375</name>
</gene>
<reference evidence="1" key="1">
    <citation type="submission" date="2018-05" db="EMBL/GenBank/DDBJ databases">
        <authorList>
            <person name="Lanie J.A."/>
            <person name="Ng W.-L."/>
            <person name="Kazmierczak K.M."/>
            <person name="Andrzejewski T.M."/>
            <person name="Davidsen T.M."/>
            <person name="Wayne K.J."/>
            <person name="Tettelin H."/>
            <person name="Glass J.I."/>
            <person name="Rusch D."/>
            <person name="Podicherti R."/>
            <person name="Tsui H.-C.T."/>
            <person name="Winkler M.E."/>
        </authorList>
    </citation>
    <scope>NUCLEOTIDE SEQUENCE</scope>
</reference>
<sequence length="46" mass="5294">MKEMPLRKRNQFSSRRPFLNLPLKTSSPALLTMEYPLVSTTLLCAL</sequence>
<name>A0A382HYJ1_9ZZZZ</name>
<proteinExistence type="predicted"/>
<dbReference type="AlphaFoldDB" id="A0A382HYJ1"/>
<accession>A0A382HYJ1</accession>
<organism evidence="1">
    <name type="scientific">marine metagenome</name>
    <dbReference type="NCBI Taxonomy" id="408172"/>
    <lineage>
        <taxon>unclassified sequences</taxon>
        <taxon>metagenomes</taxon>
        <taxon>ecological metagenomes</taxon>
    </lineage>
</organism>
<dbReference type="EMBL" id="UINC01063658">
    <property type="protein sequence ID" value="SVB91521.1"/>
    <property type="molecule type" value="Genomic_DNA"/>
</dbReference>
<evidence type="ECO:0000313" key="1">
    <source>
        <dbReference type="EMBL" id="SVB91521.1"/>
    </source>
</evidence>
<protein>
    <submittedName>
        <fullName evidence="1">Uncharacterized protein</fullName>
    </submittedName>
</protein>